<protein>
    <recommendedName>
        <fullName evidence="4">HTTM domain-containing protein</fullName>
    </recommendedName>
</protein>
<dbReference type="AlphaFoldDB" id="A0A285ND50"/>
<feature type="transmembrane region" description="Helical" evidence="1">
    <location>
        <begin position="215"/>
        <end position="240"/>
    </location>
</feature>
<dbReference type="RefSeq" id="WP_097008222.1">
    <property type="nucleotide sequence ID" value="NZ_OBEJ01000001.1"/>
</dbReference>
<keyword evidence="1" id="KW-0472">Membrane</keyword>
<proteinExistence type="predicted"/>
<keyword evidence="1" id="KW-0812">Transmembrane</keyword>
<evidence type="ECO:0008006" key="4">
    <source>
        <dbReference type="Google" id="ProtNLM"/>
    </source>
</evidence>
<gene>
    <name evidence="2" type="ORF">SAMN06269185_1299</name>
</gene>
<feature type="transmembrane region" description="Helical" evidence="1">
    <location>
        <begin position="6"/>
        <end position="28"/>
    </location>
</feature>
<feature type="transmembrane region" description="Helical" evidence="1">
    <location>
        <begin position="122"/>
        <end position="138"/>
    </location>
</feature>
<evidence type="ECO:0000313" key="2">
    <source>
        <dbReference type="EMBL" id="SNZ06823.1"/>
    </source>
</evidence>
<feature type="transmembrane region" description="Helical" evidence="1">
    <location>
        <begin position="144"/>
        <end position="163"/>
    </location>
</feature>
<evidence type="ECO:0000256" key="1">
    <source>
        <dbReference type="SAM" id="Phobius"/>
    </source>
</evidence>
<dbReference type="EMBL" id="OBEJ01000001">
    <property type="protein sequence ID" value="SNZ06823.1"/>
    <property type="molecule type" value="Genomic_DNA"/>
</dbReference>
<dbReference type="OrthoDB" id="350333at2157"/>
<sequence>MIESTVDPAVILQITAIALSMHIVLTSLEHLRSRERFTDGGMLSWEVTKLHLQRNRVADRLAPLLRNPYFQWMLVARLLVGLALGGLAVTGNVSPFLLAPVVVLDIAIALRHQGGLSGDYHIATVVAVGLLVASAASPGSTLQLAGLLFIAVQSILSYLIAGLSKLVSTEWRDGSAIVVVFSTRVWGHGGIYNLANDHPRLSQLLSVSVIAFESLFPLVLIVDPVWTLGFFVAGFVFHLATALFMRLNGFLIAFPATYPAVFYANDIVRSWLF</sequence>
<feature type="transmembrane region" description="Helical" evidence="1">
    <location>
        <begin position="247"/>
        <end position="264"/>
    </location>
</feature>
<keyword evidence="1" id="KW-1133">Transmembrane helix</keyword>
<name>A0A285ND50_NATPI</name>
<keyword evidence="3" id="KW-1185">Reference proteome</keyword>
<dbReference type="Proteomes" id="UP000219453">
    <property type="component" value="Unassembled WGS sequence"/>
</dbReference>
<reference evidence="2 3" key="1">
    <citation type="submission" date="2017-09" db="EMBL/GenBank/DDBJ databases">
        <authorList>
            <person name="Ehlers B."/>
            <person name="Leendertz F.H."/>
        </authorList>
    </citation>
    <scope>NUCLEOTIDE SEQUENCE [LARGE SCALE GENOMIC DNA]</scope>
    <source>
        <strain evidence="2 3">DSM 27208</strain>
    </source>
</reference>
<evidence type="ECO:0000313" key="3">
    <source>
        <dbReference type="Proteomes" id="UP000219453"/>
    </source>
</evidence>
<organism evidence="2 3">
    <name type="scientific">Natronoarchaeum philippinense</name>
    <dbReference type="NCBI Taxonomy" id="558529"/>
    <lineage>
        <taxon>Archaea</taxon>
        <taxon>Methanobacteriati</taxon>
        <taxon>Methanobacteriota</taxon>
        <taxon>Stenosarchaea group</taxon>
        <taxon>Halobacteria</taxon>
        <taxon>Halobacteriales</taxon>
        <taxon>Natronoarchaeaceae</taxon>
    </lineage>
</organism>
<accession>A0A285ND50</accession>